<dbReference type="InterPro" id="IPR000772">
    <property type="entry name" value="Ricin_B_lectin"/>
</dbReference>
<dbReference type="RefSeq" id="WP_168056425.1">
    <property type="nucleotide sequence ID" value="NZ_JAAOZT010000009.1"/>
</dbReference>
<comment type="caution">
    <text evidence="4">The sequence shown here is derived from an EMBL/GenBank/DDBJ whole genome shotgun (WGS) entry which is preliminary data.</text>
</comment>
<reference evidence="4 5" key="1">
    <citation type="submission" date="2020-08" db="EMBL/GenBank/DDBJ databases">
        <title>Genomic Encyclopedia of Type Strains, Phase IV (KMG-IV): sequencing the most valuable type-strain genomes for metagenomic binning, comparative biology and taxonomic classification.</title>
        <authorList>
            <person name="Goeker M."/>
        </authorList>
    </citation>
    <scope>NUCLEOTIDE SEQUENCE [LARGE SCALE GENOMIC DNA]</scope>
    <source>
        <strain evidence="4 5">DSM 23240</strain>
    </source>
</reference>
<evidence type="ECO:0000313" key="4">
    <source>
        <dbReference type="EMBL" id="MBB5202265.1"/>
    </source>
</evidence>
<keyword evidence="2" id="KW-0732">Signal</keyword>
<protein>
    <recommendedName>
        <fullName evidence="3">Ricin B lectin domain-containing protein</fullName>
    </recommendedName>
</protein>
<dbReference type="EMBL" id="JACHHQ010000012">
    <property type="protein sequence ID" value="MBB5202265.1"/>
    <property type="molecule type" value="Genomic_DNA"/>
</dbReference>
<feature type="signal peptide" evidence="2">
    <location>
        <begin position="1"/>
        <end position="27"/>
    </location>
</feature>
<dbReference type="Gene3D" id="2.80.10.50">
    <property type="match status" value="1"/>
</dbReference>
<name>A0A840RWK8_9BURK</name>
<dbReference type="Pfam" id="PF14200">
    <property type="entry name" value="RicinB_lectin_2"/>
    <property type="match status" value="1"/>
</dbReference>
<keyword evidence="5" id="KW-1185">Reference proteome</keyword>
<feature type="domain" description="Ricin B lectin" evidence="3">
    <location>
        <begin position="380"/>
        <end position="454"/>
    </location>
</feature>
<dbReference type="Proteomes" id="UP000571084">
    <property type="component" value="Unassembled WGS sequence"/>
</dbReference>
<proteinExistence type="predicted"/>
<feature type="chain" id="PRO_5032523515" description="Ricin B lectin domain-containing protein" evidence="2">
    <location>
        <begin position="28"/>
        <end position="519"/>
    </location>
</feature>
<evidence type="ECO:0000313" key="5">
    <source>
        <dbReference type="Proteomes" id="UP000571084"/>
    </source>
</evidence>
<dbReference type="AlphaFoldDB" id="A0A840RWK8"/>
<dbReference type="PROSITE" id="PS50231">
    <property type="entry name" value="RICIN_B_LECTIN"/>
    <property type="match status" value="1"/>
</dbReference>
<evidence type="ECO:0000256" key="1">
    <source>
        <dbReference type="SAM" id="MobiDB-lite"/>
    </source>
</evidence>
<gene>
    <name evidence="4" type="ORF">HNR39_004129</name>
</gene>
<evidence type="ECO:0000256" key="2">
    <source>
        <dbReference type="SAM" id="SignalP"/>
    </source>
</evidence>
<accession>A0A840RWK8</accession>
<sequence length="519" mass="57461">MKQFYKNIFLTGGLASLLLILSPAVQAKTPTTIFVAPDQIYTYVLKHLPVSSIKTPRLNTTAFEPISITTEIDGQEQTIRVERQLNVRVKIQGVDQAITTYSGKQGELTAVVILRDRKLVIVSPNSEGSMQVSTLQPGQALVVTRTLKSQKPPEGLEAPSSNDPHLPDATTIGEVQPELRPVKTAAFPDHALLINVAIHNDVTLTAGQVYDDYFSWWSKEVLQHVSSMQGILLSFWAQVPEVTDVDYKASDSGISYQIARDALLTKVSEWADGFPVYQSKFMLFTNDRLNSSYSGLGLTTVGGRFVIASGANYQTAAAMLGWMLGGHPDYAEVQYNGWWCETIMTREAEIGMRGNCYTYSNRNRADITAYWAKEIREHGVEEFVVQNVETGLVLDVHGQIATGAVVGGWKKYHTMNQLWKYVPQSPFVFRLASQAADGLCLSVYGAEANSADLQPCDSGYYGMDFTFQFKKAVTAVAHLKNLNTGLFLSINADNDIRLSNIEAVSVHKNWFMQKMGSVR</sequence>
<dbReference type="InterPro" id="IPR035992">
    <property type="entry name" value="Ricin_B-like_lectins"/>
</dbReference>
<organism evidence="4 5">
    <name type="scientific">Glaciimonas immobilis</name>
    <dbReference type="NCBI Taxonomy" id="728004"/>
    <lineage>
        <taxon>Bacteria</taxon>
        <taxon>Pseudomonadati</taxon>
        <taxon>Pseudomonadota</taxon>
        <taxon>Betaproteobacteria</taxon>
        <taxon>Burkholderiales</taxon>
        <taxon>Oxalobacteraceae</taxon>
        <taxon>Glaciimonas</taxon>
    </lineage>
</organism>
<dbReference type="SUPFAM" id="SSF50370">
    <property type="entry name" value="Ricin B-like lectins"/>
    <property type="match status" value="1"/>
</dbReference>
<dbReference type="CDD" id="cd00161">
    <property type="entry name" value="beta-trefoil_Ricin-like"/>
    <property type="match status" value="1"/>
</dbReference>
<feature type="region of interest" description="Disordered" evidence="1">
    <location>
        <begin position="148"/>
        <end position="170"/>
    </location>
</feature>
<evidence type="ECO:0000259" key="3">
    <source>
        <dbReference type="Pfam" id="PF14200"/>
    </source>
</evidence>